<proteinExistence type="predicted"/>
<dbReference type="EMBL" id="JAGMVJ010000002">
    <property type="protein sequence ID" value="KAH7093516.1"/>
    <property type="molecule type" value="Genomic_DNA"/>
</dbReference>
<dbReference type="GO" id="GO:0016787">
    <property type="term" value="F:hydrolase activity"/>
    <property type="evidence" value="ECO:0007669"/>
    <property type="project" value="InterPro"/>
</dbReference>
<sequence length="523" mass="57903">MVPDHDYELHEPWNTLSSLTQIRRDTHPCNLHRTTTLLSTRNIARFNFSSQHTSHAVKSRQRQPHAQTVKFQTGSSPLLIPPPHKTTRHNAPIPLPTPLRPPPRNPPLLPLLHPLLHPSALPIHAPHLFLLGDIGLAKHPQLFTFLSSTLESNCDVVIYYVLGNHEAYGTTLDIAIEKLQGFEASVQERWGGVKKRFTFLNRTRIDISPTLTLLGCTLWTHIPAPSASACASLLTDFNVQTGIWDRSIHEHNSDHARDVAWLNASVKSIADEEPGREIVVLTHHSPTVDVRANSARHAGSSVRWGFRTDLSAEVCWTNANVVVWGFGHTHYDCQFWDTGEMGGGNGGAGMEEMGKERKKLVLENQKGYGRKCVEVVVVERGEEGWRVVSGAKESLGDTTVGEGRRIVDSKEGKGGDDGEGEEVGNGRSSAAVGQNGRRRRDQHEGVVKLAKSRRKVQGTVVTEIAHIATSMHKPMMNINDSIELAYTYTVPSFSIPPHHHEPTISACQRSIRHHAARPIVAKT</sequence>
<protein>
    <recommendedName>
        <fullName evidence="2">Calcineurin-like phosphoesterase domain-containing protein</fullName>
    </recommendedName>
</protein>
<evidence type="ECO:0000313" key="3">
    <source>
        <dbReference type="EMBL" id="KAH7093516.1"/>
    </source>
</evidence>
<comment type="caution">
    <text evidence="3">The sequence shown here is derived from an EMBL/GenBank/DDBJ whole genome shotgun (WGS) entry which is preliminary data.</text>
</comment>
<feature type="region of interest" description="Disordered" evidence="1">
    <location>
        <begin position="396"/>
        <end position="443"/>
    </location>
</feature>
<reference evidence="3" key="1">
    <citation type="journal article" date="2021" name="Nat. Commun.">
        <title>Genetic determinants of endophytism in the Arabidopsis root mycobiome.</title>
        <authorList>
            <person name="Mesny F."/>
            <person name="Miyauchi S."/>
            <person name="Thiergart T."/>
            <person name="Pickel B."/>
            <person name="Atanasova L."/>
            <person name="Karlsson M."/>
            <person name="Huettel B."/>
            <person name="Barry K.W."/>
            <person name="Haridas S."/>
            <person name="Chen C."/>
            <person name="Bauer D."/>
            <person name="Andreopoulos W."/>
            <person name="Pangilinan J."/>
            <person name="LaButti K."/>
            <person name="Riley R."/>
            <person name="Lipzen A."/>
            <person name="Clum A."/>
            <person name="Drula E."/>
            <person name="Henrissat B."/>
            <person name="Kohler A."/>
            <person name="Grigoriev I.V."/>
            <person name="Martin F.M."/>
            <person name="Hacquard S."/>
        </authorList>
    </citation>
    <scope>NUCLEOTIDE SEQUENCE</scope>
    <source>
        <strain evidence="3">MPI-SDFR-AT-0120</strain>
    </source>
</reference>
<feature type="region of interest" description="Disordered" evidence="1">
    <location>
        <begin position="51"/>
        <end position="102"/>
    </location>
</feature>
<gene>
    <name evidence="3" type="ORF">FB567DRAFT_610045</name>
</gene>
<organism evidence="3 4">
    <name type="scientific">Paraphoma chrysanthemicola</name>
    <dbReference type="NCBI Taxonomy" id="798071"/>
    <lineage>
        <taxon>Eukaryota</taxon>
        <taxon>Fungi</taxon>
        <taxon>Dikarya</taxon>
        <taxon>Ascomycota</taxon>
        <taxon>Pezizomycotina</taxon>
        <taxon>Dothideomycetes</taxon>
        <taxon>Pleosporomycetidae</taxon>
        <taxon>Pleosporales</taxon>
        <taxon>Pleosporineae</taxon>
        <taxon>Phaeosphaeriaceae</taxon>
        <taxon>Paraphoma</taxon>
    </lineage>
</organism>
<feature type="compositionally biased region" description="Pro residues" evidence="1">
    <location>
        <begin position="93"/>
        <end position="102"/>
    </location>
</feature>
<evidence type="ECO:0000313" key="4">
    <source>
        <dbReference type="Proteomes" id="UP000813461"/>
    </source>
</evidence>
<dbReference type="Proteomes" id="UP000813461">
    <property type="component" value="Unassembled WGS sequence"/>
</dbReference>
<dbReference type="PANTHER" id="PTHR37844:SF2">
    <property type="entry name" value="SER_THR PROTEIN PHOSPHATASE SUPERFAMILY (AFU_ORTHOLOGUE AFUA_1G14840)"/>
    <property type="match status" value="1"/>
</dbReference>
<feature type="compositionally biased region" description="Basic and acidic residues" evidence="1">
    <location>
        <begin position="402"/>
        <end position="416"/>
    </location>
</feature>
<dbReference type="Gene3D" id="3.60.21.10">
    <property type="match status" value="1"/>
</dbReference>
<feature type="domain" description="Calcineurin-like phosphoesterase" evidence="2">
    <location>
        <begin position="125"/>
        <end position="331"/>
    </location>
</feature>
<dbReference type="InterPro" id="IPR029052">
    <property type="entry name" value="Metallo-depent_PP-like"/>
</dbReference>
<accession>A0A8K0RIE3</accession>
<dbReference type="AlphaFoldDB" id="A0A8K0RIE3"/>
<dbReference type="PANTHER" id="PTHR37844">
    <property type="entry name" value="SER/THR PROTEIN PHOSPHATASE SUPERFAMILY (AFU_ORTHOLOGUE AFUA_1G14840)"/>
    <property type="match status" value="1"/>
</dbReference>
<dbReference type="OrthoDB" id="550558at2759"/>
<dbReference type="SUPFAM" id="SSF56300">
    <property type="entry name" value="Metallo-dependent phosphatases"/>
    <property type="match status" value="1"/>
</dbReference>
<evidence type="ECO:0000256" key="1">
    <source>
        <dbReference type="SAM" id="MobiDB-lite"/>
    </source>
</evidence>
<name>A0A8K0RIE3_9PLEO</name>
<dbReference type="InterPro" id="IPR004843">
    <property type="entry name" value="Calcineurin-like_PHP"/>
</dbReference>
<dbReference type="Pfam" id="PF00149">
    <property type="entry name" value="Metallophos"/>
    <property type="match status" value="1"/>
</dbReference>
<evidence type="ECO:0000259" key="2">
    <source>
        <dbReference type="Pfam" id="PF00149"/>
    </source>
</evidence>
<feature type="compositionally biased region" description="Polar residues" evidence="1">
    <location>
        <begin position="64"/>
        <end position="76"/>
    </location>
</feature>
<keyword evidence="4" id="KW-1185">Reference proteome</keyword>